<gene>
    <name evidence="1" type="ORF">GBAR_LOCUS8636</name>
</gene>
<organism evidence="1 2">
    <name type="scientific">Geodia barretti</name>
    <name type="common">Barrett's horny sponge</name>
    <dbReference type="NCBI Taxonomy" id="519541"/>
    <lineage>
        <taxon>Eukaryota</taxon>
        <taxon>Metazoa</taxon>
        <taxon>Porifera</taxon>
        <taxon>Demospongiae</taxon>
        <taxon>Heteroscleromorpha</taxon>
        <taxon>Tetractinellida</taxon>
        <taxon>Astrophorina</taxon>
        <taxon>Geodiidae</taxon>
        <taxon>Geodia</taxon>
    </lineage>
</organism>
<dbReference type="Proteomes" id="UP001174909">
    <property type="component" value="Unassembled WGS sequence"/>
</dbReference>
<evidence type="ECO:0008006" key="3">
    <source>
        <dbReference type="Google" id="ProtNLM"/>
    </source>
</evidence>
<proteinExistence type="predicted"/>
<evidence type="ECO:0000313" key="1">
    <source>
        <dbReference type="EMBL" id="CAI8013683.1"/>
    </source>
</evidence>
<protein>
    <recommendedName>
        <fullName evidence="3">DUF3800 domain-containing protein</fullName>
    </recommendedName>
</protein>
<reference evidence="1" key="1">
    <citation type="submission" date="2023-03" db="EMBL/GenBank/DDBJ databases">
        <authorList>
            <person name="Steffen K."/>
            <person name="Cardenas P."/>
        </authorList>
    </citation>
    <scope>NUCLEOTIDE SEQUENCE</scope>
</reference>
<accession>A0AA35RMW5</accession>
<name>A0AA35RMW5_GEOBA</name>
<dbReference type="AlphaFoldDB" id="A0AA35RMW5"/>
<dbReference type="EMBL" id="CASHTH010001285">
    <property type="protein sequence ID" value="CAI8013683.1"/>
    <property type="molecule type" value="Genomic_DNA"/>
</dbReference>
<sequence length="256" mass="28481">MYLVFLSESGQTGLSADDPSQPHHVHAGLLVQESQYISMTGEYDALVRRHFGAPAGSDGVPNELRPGDLYQGTGYFRSWRPDRRAELIQDCLSILIRREIPLLVSSIDKAKFLTASKTEGNSIYGNTDPSRLAFSRFLLALAMFLDENVMSQMNPDDIMQSSWSVNDYAMLMAGAESQSISLALTDFLSEENDSVNPSMYDDLMIAPAATSVGGQLASLCVYVIRRWLQQPDATHGYFDALRDGRVLQVVYPYQFD</sequence>
<keyword evidence="2" id="KW-1185">Reference proteome</keyword>
<comment type="caution">
    <text evidence="1">The sequence shown here is derived from an EMBL/GenBank/DDBJ whole genome shotgun (WGS) entry which is preliminary data.</text>
</comment>
<evidence type="ECO:0000313" key="2">
    <source>
        <dbReference type="Proteomes" id="UP001174909"/>
    </source>
</evidence>